<dbReference type="Proteomes" id="UP001276659">
    <property type="component" value="Unassembled WGS sequence"/>
</dbReference>
<keyword evidence="2" id="KW-1133">Transmembrane helix</keyword>
<keyword evidence="2" id="KW-0472">Membrane</keyword>
<dbReference type="PANTHER" id="PTHR33048">
    <property type="entry name" value="PTH11-LIKE INTEGRAL MEMBRANE PROTEIN (AFU_ORTHOLOGUE AFUA_5G11245)"/>
    <property type="match status" value="1"/>
</dbReference>
<feature type="compositionally biased region" description="Polar residues" evidence="1">
    <location>
        <begin position="279"/>
        <end position="291"/>
    </location>
</feature>
<evidence type="ECO:0000313" key="3">
    <source>
        <dbReference type="EMBL" id="KAK3171737.1"/>
    </source>
</evidence>
<dbReference type="PANTHER" id="PTHR33048:SF47">
    <property type="entry name" value="INTEGRAL MEMBRANE PROTEIN-RELATED"/>
    <property type="match status" value="1"/>
</dbReference>
<keyword evidence="2" id="KW-0812">Transmembrane</keyword>
<accession>A0AAD9Z7Q7</accession>
<evidence type="ECO:0000256" key="2">
    <source>
        <dbReference type="SAM" id="Phobius"/>
    </source>
</evidence>
<keyword evidence="4" id="KW-1185">Reference proteome</keyword>
<gene>
    <name evidence="3" type="ORF">OEA41_003821</name>
</gene>
<evidence type="ECO:0000313" key="4">
    <source>
        <dbReference type="Proteomes" id="UP001276659"/>
    </source>
</evidence>
<organism evidence="3 4">
    <name type="scientific">Lepraria neglecta</name>
    <dbReference type="NCBI Taxonomy" id="209136"/>
    <lineage>
        <taxon>Eukaryota</taxon>
        <taxon>Fungi</taxon>
        <taxon>Dikarya</taxon>
        <taxon>Ascomycota</taxon>
        <taxon>Pezizomycotina</taxon>
        <taxon>Lecanoromycetes</taxon>
        <taxon>OSLEUM clade</taxon>
        <taxon>Lecanoromycetidae</taxon>
        <taxon>Lecanorales</taxon>
        <taxon>Lecanorineae</taxon>
        <taxon>Stereocaulaceae</taxon>
        <taxon>Lepraria</taxon>
    </lineage>
</organism>
<evidence type="ECO:0000256" key="1">
    <source>
        <dbReference type="SAM" id="MobiDB-lite"/>
    </source>
</evidence>
<feature type="region of interest" description="Disordered" evidence="1">
    <location>
        <begin position="204"/>
        <end position="223"/>
    </location>
</feature>
<dbReference type="EMBL" id="JASNWA010000008">
    <property type="protein sequence ID" value="KAK3171737.1"/>
    <property type="molecule type" value="Genomic_DNA"/>
</dbReference>
<feature type="compositionally biased region" description="Basic residues" evidence="1">
    <location>
        <begin position="297"/>
        <end position="307"/>
    </location>
</feature>
<proteinExistence type="predicted"/>
<name>A0AAD9Z7Q7_9LECA</name>
<reference evidence="3" key="1">
    <citation type="submission" date="2022-11" db="EMBL/GenBank/DDBJ databases">
        <title>Chromosomal genome sequence assembly and mating type (MAT) locus characterization of the leprose asexual lichenized fungus Lepraria neglecta (Nyl.) Erichsen.</title>
        <authorList>
            <person name="Allen J.L."/>
            <person name="Pfeffer B."/>
        </authorList>
    </citation>
    <scope>NUCLEOTIDE SEQUENCE</scope>
    <source>
        <strain evidence="3">Allen 5258</strain>
    </source>
</reference>
<protein>
    <submittedName>
        <fullName evidence="3">Uncharacterized protein</fullName>
    </submittedName>
</protein>
<comment type="caution">
    <text evidence="3">The sequence shown here is derived from an EMBL/GenBank/DDBJ whole genome shotgun (WGS) entry which is preliminary data.</text>
</comment>
<feature type="transmembrane region" description="Helical" evidence="2">
    <location>
        <begin position="28"/>
        <end position="50"/>
    </location>
</feature>
<dbReference type="AlphaFoldDB" id="A0AAD9Z7Q7"/>
<sequence>MTGLIPIAVVSILTSILWRVRMKMGQKLGIGAFLCLSVAIVIVACIRFSGIHVRGSSILTWEYFWLEIEACVPVCMVSLPAFRSVFASDAANFNRGKARPWYSSAVARLRRRNSIGAENIRIEEDKAQHEGFALLRRRYRHNRTECLPRTDLPELLREEDDGSQCSSDSIEDDLSLADDDAWRPQHHTVDDTIDDSLCASVYEEGDGEGKRKQSNDADASGDNHIIHIEDDPEVDVEDDGTRQGKYMDPGDEGVKGQVMGEQKDTVSHEAAHTSTCMIRSQGAKETTTHTRQFCKGSSRKPGTKKHSLLREWIR</sequence>
<feature type="region of interest" description="Disordered" evidence="1">
    <location>
        <begin position="279"/>
        <end position="314"/>
    </location>
</feature>
<dbReference type="InterPro" id="IPR052337">
    <property type="entry name" value="SAT4-like"/>
</dbReference>